<protein>
    <recommendedName>
        <fullName evidence="1">Mga helix-turn-helix domain-containing protein</fullName>
    </recommendedName>
</protein>
<dbReference type="EMBL" id="JAAVMB010000011">
    <property type="protein sequence ID" value="NKC68406.1"/>
    <property type="molecule type" value="Genomic_DNA"/>
</dbReference>
<dbReference type="InterPro" id="IPR007737">
    <property type="entry name" value="Mga_HTH"/>
</dbReference>
<organism evidence="2 3">
    <name type="scientific">Vagococcus fluvialis</name>
    <dbReference type="NCBI Taxonomy" id="2738"/>
    <lineage>
        <taxon>Bacteria</taxon>
        <taxon>Bacillati</taxon>
        <taxon>Bacillota</taxon>
        <taxon>Bacilli</taxon>
        <taxon>Lactobacillales</taxon>
        <taxon>Enterococcaceae</taxon>
        <taxon>Vagococcus</taxon>
    </lineage>
</organism>
<comment type="caution">
    <text evidence="2">The sequence shown here is derived from an EMBL/GenBank/DDBJ whole genome shotgun (WGS) entry which is preliminary data.</text>
</comment>
<evidence type="ECO:0000259" key="1">
    <source>
        <dbReference type="Pfam" id="PF05043"/>
    </source>
</evidence>
<dbReference type="RefSeq" id="WP_167807603.1">
    <property type="nucleotide sequence ID" value="NZ_JAAVMB010000011.1"/>
</dbReference>
<dbReference type="Pfam" id="PF05043">
    <property type="entry name" value="Mga"/>
    <property type="match status" value="1"/>
</dbReference>
<sequence>MHNIINSSSKRMIKLMEILVTDESESHLISNIIKKMNISLNTIIKDLNKISSYVSETEGLYLLLEKNNSIINTNLTFETFFIIKSKILLDSMSVKVLLEFIKHPYNDIKYYSGKLYVSNSSVYRRITTLNNYLEAYGLSITNQSGLYYINFESEYEYRRFVTSCLLEIYGKHVSSIIPFELISFFNNRLKKAYKKNLIEIIDYFDEYFFVFYFISIDRETKGHHIKKLNNYNEEYIPFSLNEIKSLQQLNVNLSVERLHVIESTICINHYIISAIADSDDILNLKGYIDNLFLIFNLPDFSNEKDYILTIFTDIYVNLTFFKVPLTFLNQKCIFFTDKIKIKHPIFYKKIKHWMFSIEKDLSLLFSLYESYLIYHIVIAMPSILNYYVDFPIRIVSNVSKEHAEFIKSEMLINFKKDYIHFLNVSCIDKNSFNVEELEKNTLLLSDFNIQYENVILIDEYPNLEKIKKALIK</sequence>
<dbReference type="AlphaFoldDB" id="A0A7X6I3E8"/>
<reference evidence="2 3" key="1">
    <citation type="submission" date="2020-03" db="EMBL/GenBank/DDBJ databases">
        <title>Bacterial samples isolated from urine from healthy bovine heifers (Gyr breed).</title>
        <authorList>
            <person name="Giannattasio-Ferraz S."/>
            <person name="Maskeri L."/>
            <person name="Penido A."/>
            <person name="Barbosa-Stancioli E.F."/>
            <person name="Putonti C."/>
        </authorList>
    </citation>
    <scope>NUCLEOTIDE SEQUENCE [LARGE SCALE GENOMIC DNA]</scope>
    <source>
        <strain evidence="2 3">UFMG-H7</strain>
    </source>
</reference>
<name>A0A7X6I3E8_9ENTE</name>
<feature type="domain" description="Mga helix-turn-helix" evidence="1">
    <location>
        <begin position="84"/>
        <end position="143"/>
    </location>
</feature>
<dbReference type="Proteomes" id="UP000521358">
    <property type="component" value="Unassembled WGS sequence"/>
</dbReference>
<proteinExistence type="predicted"/>
<gene>
    <name evidence="2" type="ORF">HED35_09920</name>
</gene>
<accession>A0A7X6I3E8</accession>
<evidence type="ECO:0000313" key="3">
    <source>
        <dbReference type="Proteomes" id="UP000521358"/>
    </source>
</evidence>
<evidence type="ECO:0000313" key="2">
    <source>
        <dbReference type="EMBL" id="NKC68406.1"/>
    </source>
</evidence>